<evidence type="ECO:0000256" key="1">
    <source>
        <dbReference type="SAM" id="Phobius"/>
    </source>
</evidence>
<name>A0A1V4IKC2_9CLOT</name>
<dbReference type="Proteomes" id="UP000190080">
    <property type="component" value="Unassembled WGS sequence"/>
</dbReference>
<dbReference type="EMBL" id="MZGV01000031">
    <property type="protein sequence ID" value="OPJ60488.1"/>
    <property type="molecule type" value="Genomic_DNA"/>
</dbReference>
<keyword evidence="1" id="KW-1133">Transmembrane helix</keyword>
<dbReference type="STRING" id="1450648.CLORY_27970"/>
<reference evidence="2 3" key="1">
    <citation type="submission" date="2017-03" db="EMBL/GenBank/DDBJ databases">
        <title>Genome sequence of Clostridium oryzae DSM 28571.</title>
        <authorList>
            <person name="Poehlein A."/>
            <person name="Daniel R."/>
        </authorList>
    </citation>
    <scope>NUCLEOTIDE SEQUENCE [LARGE SCALE GENOMIC DNA]</scope>
    <source>
        <strain evidence="2 3">DSM 28571</strain>
    </source>
</reference>
<dbReference type="Pfam" id="PF12725">
    <property type="entry name" value="DUF3810"/>
    <property type="match status" value="1"/>
</dbReference>
<sequence>MSKSLKTKLIIILLTPITILINNVLKRYPQAVEKFYSNSIDRIIRQILSTITGPFLFSVAEILVITLSIILLFMIIITVMATVKGGIIKKLINLLAYTSALYVLFMICWGFNYDRIGFDKIAGLHVQKSSERQLEELCSALIYKANSLRTQVGENSKGVMYIKGGYKAAFKAAPLGYKELSKTYSDLGGKYGKPKPIMLSKYMSYSGITGIYIPYTGEANVNVNNTDLMLPCTVLHEMAHQRGFAPEDEANYIAYLACMRHPYKYFQYSGTMLALEYSMDALYDKDAAAYKKLVNLYSPAVERDLKYENEFWNKYNGKVQDTCNQVNNTYLKSNGQTDGVESYGRMVDLLLAQYRKNPQDFK</sequence>
<dbReference type="AlphaFoldDB" id="A0A1V4IKC2"/>
<feature type="transmembrane region" description="Helical" evidence="1">
    <location>
        <begin position="91"/>
        <end position="112"/>
    </location>
</feature>
<accession>A0A1V4IKC2</accession>
<gene>
    <name evidence="2" type="ORF">CLORY_27970</name>
</gene>
<organism evidence="2 3">
    <name type="scientific">Clostridium oryzae</name>
    <dbReference type="NCBI Taxonomy" id="1450648"/>
    <lineage>
        <taxon>Bacteria</taxon>
        <taxon>Bacillati</taxon>
        <taxon>Bacillota</taxon>
        <taxon>Clostridia</taxon>
        <taxon>Eubacteriales</taxon>
        <taxon>Clostridiaceae</taxon>
        <taxon>Clostridium</taxon>
    </lineage>
</organism>
<protein>
    <recommendedName>
        <fullName evidence="4">DUF3810 domain-containing protein</fullName>
    </recommendedName>
</protein>
<dbReference type="OrthoDB" id="1048788at2"/>
<evidence type="ECO:0000313" key="3">
    <source>
        <dbReference type="Proteomes" id="UP000190080"/>
    </source>
</evidence>
<proteinExistence type="predicted"/>
<keyword evidence="3" id="KW-1185">Reference proteome</keyword>
<evidence type="ECO:0000313" key="2">
    <source>
        <dbReference type="EMBL" id="OPJ60488.1"/>
    </source>
</evidence>
<keyword evidence="1" id="KW-0472">Membrane</keyword>
<comment type="caution">
    <text evidence="2">The sequence shown here is derived from an EMBL/GenBank/DDBJ whole genome shotgun (WGS) entry which is preliminary data.</text>
</comment>
<dbReference type="RefSeq" id="WP_079425492.1">
    <property type="nucleotide sequence ID" value="NZ_MZGV01000031.1"/>
</dbReference>
<dbReference type="InterPro" id="IPR024294">
    <property type="entry name" value="DUF3810"/>
</dbReference>
<keyword evidence="1" id="KW-0812">Transmembrane</keyword>
<feature type="transmembrane region" description="Helical" evidence="1">
    <location>
        <begin position="55"/>
        <end position="79"/>
    </location>
</feature>
<evidence type="ECO:0008006" key="4">
    <source>
        <dbReference type="Google" id="ProtNLM"/>
    </source>
</evidence>
<feature type="transmembrane region" description="Helical" evidence="1">
    <location>
        <begin position="7"/>
        <end position="25"/>
    </location>
</feature>